<comment type="caution">
    <text evidence="1">The sequence shown here is derived from an EMBL/GenBank/DDBJ whole genome shotgun (WGS) entry which is preliminary data.</text>
</comment>
<dbReference type="Proteomes" id="UP000782519">
    <property type="component" value="Unassembled WGS sequence"/>
</dbReference>
<evidence type="ECO:0000313" key="1">
    <source>
        <dbReference type="EMBL" id="MBI5131485.1"/>
    </source>
</evidence>
<reference evidence="1" key="1">
    <citation type="submission" date="2020-07" db="EMBL/GenBank/DDBJ databases">
        <title>Huge and variable diversity of episymbiotic CPR bacteria and DPANN archaea in groundwater ecosystems.</title>
        <authorList>
            <person name="He C.Y."/>
            <person name="Keren R."/>
            <person name="Whittaker M."/>
            <person name="Farag I.F."/>
            <person name="Doudna J."/>
            <person name="Cate J.H.D."/>
            <person name="Banfield J.F."/>
        </authorList>
    </citation>
    <scope>NUCLEOTIDE SEQUENCE</scope>
    <source>
        <strain evidence="1">NC_groundwater_1818_Pr3_B-0.1um_66_35</strain>
    </source>
</reference>
<dbReference type="CDD" id="cd01037">
    <property type="entry name" value="PDDEXK_nuclease-like"/>
    <property type="match status" value="1"/>
</dbReference>
<dbReference type="EMBL" id="JACRJB010000053">
    <property type="protein sequence ID" value="MBI5131485.1"/>
    <property type="molecule type" value="Genomic_DNA"/>
</dbReference>
<name>A0A933RZB6_RHOPL</name>
<proteinExistence type="predicted"/>
<sequence>MQAATGHWWIRQELDVVPARMLVALRAALVGKADYLTSVADRFDRLLLLLLKFLQVRIDSQSAKYPYLQRIQQGTAAPHESELQTDLWIFLTGTDYPLAERTDVSAGRVDIYIPQPNFRFVIEVKRVSSWSEGALLPLLRQTTAYQQSDIKLGVLAVLDLSDRPAGVPHMDQCMFLRPRSVSTADIRHAIVIRVPGNRRTPSDHWSPAT</sequence>
<dbReference type="AlphaFoldDB" id="A0A933RZB6"/>
<accession>A0A933RZB6</accession>
<protein>
    <submittedName>
        <fullName evidence="1">Uncharacterized protein</fullName>
    </submittedName>
</protein>
<evidence type="ECO:0000313" key="2">
    <source>
        <dbReference type="Proteomes" id="UP000782519"/>
    </source>
</evidence>
<gene>
    <name evidence="1" type="ORF">HZA66_18770</name>
</gene>
<organism evidence="1 2">
    <name type="scientific">Rhodopseudomonas palustris</name>
    <dbReference type="NCBI Taxonomy" id="1076"/>
    <lineage>
        <taxon>Bacteria</taxon>
        <taxon>Pseudomonadati</taxon>
        <taxon>Pseudomonadota</taxon>
        <taxon>Alphaproteobacteria</taxon>
        <taxon>Hyphomicrobiales</taxon>
        <taxon>Nitrobacteraceae</taxon>
        <taxon>Rhodopseudomonas</taxon>
    </lineage>
</organism>